<organism evidence="1 2">
    <name type="scientific">Nocardiopsis suaedae</name>
    <dbReference type="NCBI Taxonomy" id="3018444"/>
    <lineage>
        <taxon>Bacteria</taxon>
        <taxon>Bacillati</taxon>
        <taxon>Actinomycetota</taxon>
        <taxon>Actinomycetes</taxon>
        <taxon>Streptosporangiales</taxon>
        <taxon>Nocardiopsidaceae</taxon>
        <taxon>Nocardiopsis</taxon>
    </lineage>
</organism>
<protein>
    <submittedName>
        <fullName evidence="1">DUF3037 domain-containing protein</fullName>
    </submittedName>
</protein>
<gene>
    <name evidence="1" type="ORF">O4U47_12405</name>
</gene>
<dbReference type="EMBL" id="JAQFWP010000019">
    <property type="protein sequence ID" value="MDA2805315.1"/>
    <property type="molecule type" value="Genomic_DNA"/>
</dbReference>
<accession>A0ABT4TKT0</accession>
<proteinExistence type="predicted"/>
<dbReference type="InterPro" id="IPR021398">
    <property type="entry name" value="DUF3037"/>
</dbReference>
<dbReference type="Proteomes" id="UP001165685">
    <property type="component" value="Unassembled WGS sequence"/>
</dbReference>
<reference evidence="1" key="1">
    <citation type="submission" date="2023-01" db="EMBL/GenBank/DDBJ databases">
        <title>Draft genome sequence of Nocardiopsis sp. LSu2-4 isolated from halophytes.</title>
        <authorList>
            <person name="Duangmal K."/>
            <person name="Chantavorakit T."/>
        </authorList>
    </citation>
    <scope>NUCLEOTIDE SEQUENCE</scope>
    <source>
        <strain evidence="1">LSu2-4</strain>
    </source>
</reference>
<name>A0ABT4TKT0_9ACTN</name>
<evidence type="ECO:0000313" key="2">
    <source>
        <dbReference type="Proteomes" id="UP001165685"/>
    </source>
</evidence>
<keyword evidence="2" id="KW-1185">Reference proteome</keyword>
<sequence length="123" mass="13119">MVFEYALVRVVPRLERGEQVNAGVIVYCKSAGFLEARCGLDADRLRAIDPGVDVEGVHRALEAVRRVCRGGAEAGPARTEAQGARFRWLTAPRSTIVQPGPIHSGLTSDPAAELERLAGALVG</sequence>
<evidence type="ECO:0000313" key="1">
    <source>
        <dbReference type="EMBL" id="MDA2805315.1"/>
    </source>
</evidence>
<dbReference type="RefSeq" id="WP_270678007.1">
    <property type="nucleotide sequence ID" value="NZ_JAQFWP010000019.1"/>
</dbReference>
<comment type="caution">
    <text evidence="1">The sequence shown here is derived from an EMBL/GenBank/DDBJ whole genome shotgun (WGS) entry which is preliminary data.</text>
</comment>
<dbReference type="Pfam" id="PF11236">
    <property type="entry name" value="DUF3037"/>
    <property type="match status" value="1"/>
</dbReference>